<protein>
    <submittedName>
        <fullName evidence="2">EH domaincontaining protein 1like</fullName>
    </submittedName>
</protein>
<accession>A0A7T8H122</accession>
<dbReference type="EMBL" id="CP045899">
    <property type="protein sequence ID" value="QQP41570.1"/>
    <property type="molecule type" value="Genomic_DNA"/>
</dbReference>
<dbReference type="InterPro" id="IPR030381">
    <property type="entry name" value="G_DYNAMIN_dom"/>
</dbReference>
<feature type="domain" description="Dynamin-type G" evidence="1">
    <location>
        <begin position="1"/>
        <end position="122"/>
    </location>
</feature>
<name>A0A7T8H122_CALRO</name>
<dbReference type="GO" id="GO:0060271">
    <property type="term" value="P:cilium assembly"/>
    <property type="evidence" value="ECO:0007669"/>
    <property type="project" value="TreeGrafter"/>
</dbReference>
<dbReference type="GO" id="GO:0005769">
    <property type="term" value="C:early endosome"/>
    <property type="evidence" value="ECO:0007669"/>
    <property type="project" value="TreeGrafter"/>
</dbReference>
<dbReference type="InterPro" id="IPR045063">
    <property type="entry name" value="Dynamin_N"/>
</dbReference>
<dbReference type="GO" id="GO:0048471">
    <property type="term" value="C:perinuclear region of cytoplasm"/>
    <property type="evidence" value="ECO:0007669"/>
    <property type="project" value="TreeGrafter"/>
</dbReference>
<reference evidence="3" key="1">
    <citation type="submission" date="2021-01" db="EMBL/GenBank/DDBJ databases">
        <title>Caligus Genome Assembly.</title>
        <authorList>
            <person name="Gallardo-Escarate C."/>
        </authorList>
    </citation>
    <scope>NUCLEOTIDE SEQUENCE [LARGE SCALE GENOMIC DNA]</scope>
</reference>
<sequence>MHGDQDGVIPGNALVVDPKKQFRPLTKFGNAFLNRFQCSSTDSPVLKGISIVDTPGILSGEKQRTDRGYDFIGVLEWFAERVDRILLLFDAHKLDISDEFKRSIEALRGHDDKIRYEIKIIC</sequence>
<proteinExistence type="predicted"/>
<dbReference type="OrthoDB" id="1716625at2759"/>
<dbReference type="GO" id="GO:0072659">
    <property type="term" value="P:protein localization to plasma membrane"/>
    <property type="evidence" value="ECO:0007669"/>
    <property type="project" value="TreeGrafter"/>
</dbReference>
<gene>
    <name evidence="2" type="ORF">FKW44_015988</name>
</gene>
<dbReference type="PANTHER" id="PTHR11216:SF31">
    <property type="entry name" value="AT21416P"/>
    <property type="match status" value="1"/>
</dbReference>
<evidence type="ECO:0000313" key="2">
    <source>
        <dbReference type="EMBL" id="QQP41570.1"/>
    </source>
</evidence>
<keyword evidence="3" id="KW-1185">Reference proteome</keyword>
<dbReference type="GO" id="GO:0005886">
    <property type="term" value="C:plasma membrane"/>
    <property type="evidence" value="ECO:0007669"/>
    <property type="project" value="TreeGrafter"/>
</dbReference>
<dbReference type="GO" id="GO:0032456">
    <property type="term" value="P:endocytic recycling"/>
    <property type="evidence" value="ECO:0007669"/>
    <property type="project" value="TreeGrafter"/>
</dbReference>
<organism evidence="2 3">
    <name type="scientific">Caligus rogercresseyi</name>
    <name type="common">Sea louse</name>
    <dbReference type="NCBI Taxonomy" id="217165"/>
    <lineage>
        <taxon>Eukaryota</taxon>
        <taxon>Metazoa</taxon>
        <taxon>Ecdysozoa</taxon>
        <taxon>Arthropoda</taxon>
        <taxon>Crustacea</taxon>
        <taxon>Multicrustacea</taxon>
        <taxon>Hexanauplia</taxon>
        <taxon>Copepoda</taxon>
        <taxon>Siphonostomatoida</taxon>
        <taxon>Caligidae</taxon>
        <taxon>Caligus</taxon>
    </lineage>
</organism>
<dbReference type="GO" id="GO:0005525">
    <property type="term" value="F:GTP binding"/>
    <property type="evidence" value="ECO:0007669"/>
    <property type="project" value="InterPro"/>
</dbReference>
<dbReference type="SUPFAM" id="SSF52540">
    <property type="entry name" value="P-loop containing nucleoside triphosphate hydrolases"/>
    <property type="match status" value="1"/>
</dbReference>
<dbReference type="PROSITE" id="PS51718">
    <property type="entry name" value="G_DYNAMIN_2"/>
    <property type="match status" value="1"/>
</dbReference>
<dbReference type="PANTHER" id="PTHR11216">
    <property type="entry name" value="EH DOMAIN"/>
    <property type="match status" value="1"/>
</dbReference>
<dbReference type="InterPro" id="IPR027417">
    <property type="entry name" value="P-loop_NTPase"/>
</dbReference>
<dbReference type="Proteomes" id="UP000595437">
    <property type="component" value="Chromosome 10"/>
</dbReference>
<dbReference type="GO" id="GO:0055038">
    <property type="term" value="C:recycling endosome membrane"/>
    <property type="evidence" value="ECO:0007669"/>
    <property type="project" value="TreeGrafter"/>
</dbReference>
<dbReference type="Gene3D" id="3.40.50.300">
    <property type="entry name" value="P-loop containing nucleotide triphosphate hydrolases"/>
    <property type="match status" value="1"/>
</dbReference>
<dbReference type="AlphaFoldDB" id="A0A7T8H122"/>
<dbReference type="Pfam" id="PF00350">
    <property type="entry name" value="Dynamin_N"/>
    <property type="match status" value="1"/>
</dbReference>
<dbReference type="GO" id="GO:0030139">
    <property type="term" value="C:endocytic vesicle"/>
    <property type="evidence" value="ECO:0007669"/>
    <property type="project" value="TreeGrafter"/>
</dbReference>
<evidence type="ECO:0000313" key="3">
    <source>
        <dbReference type="Proteomes" id="UP000595437"/>
    </source>
</evidence>
<dbReference type="GO" id="GO:0045296">
    <property type="term" value="F:cadherin binding"/>
    <property type="evidence" value="ECO:0007669"/>
    <property type="project" value="TreeGrafter"/>
</dbReference>
<dbReference type="GO" id="GO:0006897">
    <property type="term" value="P:endocytosis"/>
    <property type="evidence" value="ECO:0007669"/>
    <property type="project" value="TreeGrafter"/>
</dbReference>
<evidence type="ECO:0000259" key="1">
    <source>
        <dbReference type="PROSITE" id="PS51718"/>
    </source>
</evidence>